<evidence type="ECO:0000259" key="3">
    <source>
        <dbReference type="Pfam" id="PF00487"/>
    </source>
</evidence>
<dbReference type="InterPro" id="IPR005804">
    <property type="entry name" value="FA_desaturase_dom"/>
</dbReference>
<organism evidence="4 5">
    <name type="scientific">Xylaria bambusicola</name>
    <dbReference type="NCBI Taxonomy" id="326684"/>
    <lineage>
        <taxon>Eukaryota</taxon>
        <taxon>Fungi</taxon>
        <taxon>Dikarya</taxon>
        <taxon>Ascomycota</taxon>
        <taxon>Pezizomycotina</taxon>
        <taxon>Sordariomycetes</taxon>
        <taxon>Xylariomycetidae</taxon>
        <taxon>Xylariales</taxon>
        <taxon>Xylariaceae</taxon>
        <taxon>Xylaria</taxon>
    </lineage>
</organism>
<dbReference type="GO" id="GO:0006629">
    <property type="term" value="P:lipid metabolic process"/>
    <property type="evidence" value="ECO:0007669"/>
    <property type="project" value="InterPro"/>
</dbReference>
<dbReference type="PANTHER" id="PTHR36459:SF1">
    <property type="entry name" value="FATTY ACID DESATURASE DOMAIN-CONTAINING PROTEIN-RELATED"/>
    <property type="match status" value="1"/>
</dbReference>
<dbReference type="AlphaFoldDB" id="A0AAN7Z4D3"/>
<comment type="caution">
    <text evidence="4">The sequence shown here is derived from an EMBL/GenBank/DDBJ whole genome shotgun (WGS) entry which is preliminary data.</text>
</comment>
<keyword evidence="2" id="KW-1133">Transmembrane helix</keyword>
<protein>
    <recommendedName>
        <fullName evidence="3">Fatty acid desaturase domain-containing protein</fullName>
    </recommendedName>
</protein>
<dbReference type="Pfam" id="PF00487">
    <property type="entry name" value="FA_desaturase"/>
    <property type="match status" value="1"/>
</dbReference>
<name>A0AAN7Z4D3_9PEZI</name>
<accession>A0AAN7Z4D3</accession>
<keyword evidence="2" id="KW-0812">Transmembrane</keyword>
<dbReference type="EMBL" id="JAWHQM010000004">
    <property type="protein sequence ID" value="KAK5626618.1"/>
    <property type="molecule type" value="Genomic_DNA"/>
</dbReference>
<evidence type="ECO:0000256" key="1">
    <source>
        <dbReference type="SAM" id="MobiDB-lite"/>
    </source>
</evidence>
<evidence type="ECO:0000313" key="5">
    <source>
        <dbReference type="Proteomes" id="UP001305414"/>
    </source>
</evidence>
<feature type="region of interest" description="Disordered" evidence="1">
    <location>
        <begin position="44"/>
        <end position="66"/>
    </location>
</feature>
<feature type="domain" description="Fatty acid desaturase" evidence="3">
    <location>
        <begin position="175"/>
        <end position="393"/>
    </location>
</feature>
<proteinExistence type="predicted"/>
<dbReference type="PANTHER" id="PTHR36459">
    <property type="entry name" value="ORF"/>
    <property type="match status" value="1"/>
</dbReference>
<reference evidence="4 5" key="1">
    <citation type="submission" date="2023-10" db="EMBL/GenBank/DDBJ databases">
        <title>Draft genome sequence of Xylaria bambusicola isolate GMP-LS, the root and basal stem rot pathogen of sugarcane in Indonesia.</title>
        <authorList>
            <person name="Selvaraj P."/>
            <person name="Muralishankar V."/>
            <person name="Muruganantham S."/>
            <person name="Sp S."/>
            <person name="Haryani S."/>
            <person name="Lau K.J.X."/>
            <person name="Naqvi N.I."/>
        </authorList>
    </citation>
    <scope>NUCLEOTIDE SEQUENCE [LARGE SCALE GENOMIC DNA]</scope>
    <source>
        <strain evidence="4">GMP-LS</strain>
    </source>
</reference>
<evidence type="ECO:0000256" key="2">
    <source>
        <dbReference type="SAM" id="Phobius"/>
    </source>
</evidence>
<feature type="transmembrane region" description="Helical" evidence="2">
    <location>
        <begin position="257"/>
        <end position="276"/>
    </location>
</feature>
<evidence type="ECO:0000313" key="4">
    <source>
        <dbReference type="EMBL" id="KAK5626618.1"/>
    </source>
</evidence>
<feature type="transmembrane region" description="Helical" evidence="2">
    <location>
        <begin position="140"/>
        <end position="160"/>
    </location>
</feature>
<keyword evidence="2" id="KW-0472">Membrane</keyword>
<dbReference type="Proteomes" id="UP001305414">
    <property type="component" value="Unassembled WGS sequence"/>
</dbReference>
<keyword evidence="5" id="KW-1185">Reference proteome</keyword>
<sequence length="463" mass="53895">MSTDSIIVLSPELTPSDRLILENLAHDIRAHHQAPSHGAVNAADKTAGFNANPPSRPENGTANGGVLGCESCKPSQDRDSRDVATLAGLNDPVSQDFEPTVFPSWDMRHMKAHLPPNVYRDILLPYVSWAQTVARYKTDAVMVTHLIMYFTTSLPSAIWLFYHFSYLHGVAHVFLQGWYIGAYTLLRHQHIHQRGVLVKRSWMQLFDHAFPYVMDPLMGHTWNSYFYHHVKHHHVEGNGPDDLSSTVRYQRDNIWHFAHYVGRFYFFVWLDLPLYFIRKGRWTTGLRAAFWELLNYTAIVLLLRYNFRASLFTFLIPLLVMRLGLMVGNWGQHAFVDADEPDSDYRSSITLIDVPSNRYCYNDGYHTSHHLNPLRHWRDHPVHFLQSKEIYGREHALVFHNIDYLMITIRLMMHDYEHLAQCLVPIGNQINMSMEQRVAMLKRHTRKFSEEEIQQKFGIAKGQ</sequence>
<feature type="transmembrane region" description="Helical" evidence="2">
    <location>
        <begin position="296"/>
        <end position="320"/>
    </location>
</feature>
<gene>
    <name evidence="4" type="ORF">RRF57_002333</name>
</gene>